<name>A0AA36MTW6_9DINO</name>
<reference evidence="2" key="1">
    <citation type="submission" date="2023-08" db="EMBL/GenBank/DDBJ databases">
        <authorList>
            <person name="Chen Y."/>
            <person name="Shah S."/>
            <person name="Dougan E. K."/>
            <person name="Thang M."/>
            <person name="Chan C."/>
        </authorList>
    </citation>
    <scope>NUCLEOTIDE SEQUENCE</scope>
</reference>
<dbReference type="EMBL" id="CAUJNA010000662">
    <property type="protein sequence ID" value="CAJ1379846.1"/>
    <property type="molecule type" value="Genomic_DNA"/>
</dbReference>
<sequence>MQILRRHPAGEIFLAPPPVVLDDDEPQDEPMWDVGTSHCNPYCVDSWPFEPNVLAAKASAQPNLNHWDEGDEDDEYDDIEEDDEDQEPQWHQDPRWNVREPEDETVPDGRELRKAPHGMGLPPLTVPVGGSARSL</sequence>
<feature type="compositionally biased region" description="Basic and acidic residues" evidence="1">
    <location>
        <begin position="88"/>
        <end position="100"/>
    </location>
</feature>
<dbReference type="AlphaFoldDB" id="A0AA36MTW6"/>
<feature type="compositionally biased region" description="Acidic residues" evidence="1">
    <location>
        <begin position="69"/>
        <end position="87"/>
    </location>
</feature>
<evidence type="ECO:0000313" key="2">
    <source>
        <dbReference type="EMBL" id="CAJ1379846.1"/>
    </source>
</evidence>
<evidence type="ECO:0000256" key="1">
    <source>
        <dbReference type="SAM" id="MobiDB-lite"/>
    </source>
</evidence>
<keyword evidence="3" id="KW-1185">Reference proteome</keyword>
<organism evidence="2 3">
    <name type="scientific">Effrenium voratum</name>
    <dbReference type="NCBI Taxonomy" id="2562239"/>
    <lineage>
        <taxon>Eukaryota</taxon>
        <taxon>Sar</taxon>
        <taxon>Alveolata</taxon>
        <taxon>Dinophyceae</taxon>
        <taxon>Suessiales</taxon>
        <taxon>Symbiodiniaceae</taxon>
        <taxon>Effrenium</taxon>
    </lineage>
</organism>
<comment type="caution">
    <text evidence="2">The sequence shown here is derived from an EMBL/GenBank/DDBJ whole genome shotgun (WGS) entry which is preliminary data.</text>
</comment>
<protein>
    <submittedName>
        <fullName evidence="2">Uncharacterized protein</fullName>
    </submittedName>
</protein>
<evidence type="ECO:0000313" key="3">
    <source>
        <dbReference type="Proteomes" id="UP001178507"/>
    </source>
</evidence>
<proteinExistence type="predicted"/>
<dbReference type="Proteomes" id="UP001178507">
    <property type="component" value="Unassembled WGS sequence"/>
</dbReference>
<gene>
    <name evidence="2" type="ORF">EVOR1521_LOCUS7961</name>
</gene>
<feature type="region of interest" description="Disordered" evidence="1">
    <location>
        <begin position="60"/>
        <end position="135"/>
    </location>
</feature>
<accession>A0AA36MTW6</accession>